<feature type="transmembrane region" description="Helical" evidence="7">
    <location>
        <begin position="105"/>
        <end position="126"/>
    </location>
</feature>
<protein>
    <submittedName>
        <fullName evidence="9">ABC transporter permease</fullName>
    </submittedName>
</protein>
<sequence>MPPMLKPVLRRLGSGAVVLWAAASAAYLALRLAPGDTVDTLVGDGPDTPQIRAQIARDLGLDRPAVVQYLGYLWRLLHGDLGRSYVLQRPVADVIGSQVWPTVKLTLLATAFSAVIAVGLAIVTTGRARWLRGLVSGLELSIVSAPGFLIGILLLSVFSFQLGWFPVSGDRDASALVLPAVSLALPIGGLLSQVIREGLERALEEPFAVTARARGLTRLALLWRHALRHALLPAVTLAGTLIGFLLSAAVVVERVFGRPGLGEVATEAVGNKDIPVVLAVVMLAAAIYVVLSTLADLAYLLIDPRLRKG</sequence>
<name>A0ABN2AQZ9_9ACTN</name>
<reference evidence="9 10" key="1">
    <citation type="journal article" date="2019" name="Int. J. Syst. Evol. Microbiol.">
        <title>The Global Catalogue of Microorganisms (GCM) 10K type strain sequencing project: providing services to taxonomists for standard genome sequencing and annotation.</title>
        <authorList>
            <consortium name="The Broad Institute Genomics Platform"/>
            <consortium name="The Broad Institute Genome Sequencing Center for Infectious Disease"/>
            <person name="Wu L."/>
            <person name="Ma J."/>
        </authorList>
    </citation>
    <scope>NUCLEOTIDE SEQUENCE [LARGE SCALE GENOMIC DNA]</scope>
    <source>
        <strain evidence="9 10">JCM 15933</strain>
    </source>
</reference>
<dbReference type="Pfam" id="PF19300">
    <property type="entry name" value="BPD_transp_1_N"/>
    <property type="match status" value="1"/>
</dbReference>
<dbReference type="InterPro" id="IPR045621">
    <property type="entry name" value="BPD_transp_1_N"/>
</dbReference>
<organism evidence="9 10">
    <name type="scientific">Dactylosporangium maewongense</name>
    <dbReference type="NCBI Taxonomy" id="634393"/>
    <lineage>
        <taxon>Bacteria</taxon>
        <taxon>Bacillati</taxon>
        <taxon>Actinomycetota</taxon>
        <taxon>Actinomycetes</taxon>
        <taxon>Micromonosporales</taxon>
        <taxon>Micromonosporaceae</taxon>
        <taxon>Dactylosporangium</taxon>
    </lineage>
</organism>
<comment type="subcellular location">
    <subcellularLocation>
        <location evidence="1 7">Cell membrane</location>
        <topology evidence="1 7">Multi-pass membrane protein</topology>
    </subcellularLocation>
</comment>
<proteinExistence type="inferred from homology"/>
<evidence type="ECO:0000256" key="1">
    <source>
        <dbReference type="ARBA" id="ARBA00004651"/>
    </source>
</evidence>
<evidence type="ECO:0000256" key="6">
    <source>
        <dbReference type="ARBA" id="ARBA00023136"/>
    </source>
</evidence>
<gene>
    <name evidence="9" type="ORF">GCM10009827_046090</name>
</gene>
<keyword evidence="3" id="KW-1003">Cell membrane</keyword>
<evidence type="ECO:0000313" key="10">
    <source>
        <dbReference type="Proteomes" id="UP001501470"/>
    </source>
</evidence>
<evidence type="ECO:0000259" key="8">
    <source>
        <dbReference type="PROSITE" id="PS50928"/>
    </source>
</evidence>
<feature type="transmembrane region" description="Helical" evidence="7">
    <location>
        <begin position="276"/>
        <end position="302"/>
    </location>
</feature>
<evidence type="ECO:0000256" key="2">
    <source>
        <dbReference type="ARBA" id="ARBA00022448"/>
    </source>
</evidence>
<dbReference type="PANTHER" id="PTHR43163">
    <property type="entry name" value="DIPEPTIDE TRANSPORT SYSTEM PERMEASE PROTEIN DPPB-RELATED"/>
    <property type="match status" value="1"/>
</dbReference>
<feature type="transmembrane region" description="Helical" evidence="7">
    <location>
        <begin position="173"/>
        <end position="191"/>
    </location>
</feature>
<accession>A0ABN2AQZ9</accession>
<dbReference type="PANTHER" id="PTHR43163:SF6">
    <property type="entry name" value="DIPEPTIDE TRANSPORT SYSTEM PERMEASE PROTEIN DPPB-RELATED"/>
    <property type="match status" value="1"/>
</dbReference>
<dbReference type="PROSITE" id="PS50928">
    <property type="entry name" value="ABC_TM1"/>
    <property type="match status" value="1"/>
</dbReference>
<feature type="domain" description="ABC transmembrane type-1" evidence="8">
    <location>
        <begin position="99"/>
        <end position="295"/>
    </location>
</feature>
<comment type="similarity">
    <text evidence="7">Belongs to the binding-protein-dependent transport system permease family.</text>
</comment>
<keyword evidence="4 7" id="KW-0812">Transmembrane</keyword>
<evidence type="ECO:0000256" key="3">
    <source>
        <dbReference type="ARBA" id="ARBA00022475"/>
    </source>
</evidence>
<dbReference type="InterPro" id="IPR035906">
    <property type="entry name" value="MetI-like_sf"/>
</dbReference>
<keyword evidence="6 7" id="KW-0472">Membrane</keyword>
<evidence type="ECO:0000256" key="7">
    <source>
        <dbReference type="RuleBase" id="RU363032"/>
    </source>
</evidence>
<evidence type="ECO:0000313" key="9">
    <source>
        <dbReference type="EMBL" id="GAA1524378.1"/>
    </source>
</evidence>
<dbReference type="Proteomes" id="UP001501470">
    <property type="component" value="Unassembled WGS sequence"/>
</dbReference>
<dbReference type="SUPFAM" id="SSF161098">
    <property type="entry name" value="MetI-like"/>
    <property type="match status" value="1"/>
</dbReference>
<keyword evidence="5 7" id="KW-1133">Transmembrane helix</keyword>
<dbReference type="EMBL" id="BAAAQD010000009">
    <property type="protein sequence ID" value="GAA1524378.1"/>
    <property type="molecule type" value="Genomic_DNA"/>
</dbReference>
<dbReference type="CDD" id="cd06261">
    <property type="entry name" value="TM_PBP2"/>
    <property type="match status" value="1"/>
</dbReference>
<dbReference type="Pfam" id="PF00528">
    <property type="entry name" value="BPD_transp_1"/>
    <property type="match status" value="1"/>
</dbReference>
<comment type="caution">
    <text evidence="9">The sequence shown here is derived from an EMBL/GenBank/DDBJ whole genome shotgun (WGS) entry which is preliminary data.</text>
</comment>
<keyword evidence="10" id="KW-1185">Reference proteome</keyword>
<dbReference type="Gene3D" id="1.10.3720.10">
    <property type="entry name" value="MetI-like"/>
    <property type="match status" value="1"/>
</dbReference>
<dbReference type="InterPro" id="IPR000515">
    <property type="entry name" value="MetI-like"/>
</dbReference>
<feature type="transmembrane region" description="Helical" evidence="7">
    <location>
        <begin position="231"/>
        <end position="256"/>
    </location>
</feature>
<evidence type="ECO:0000256" key="4">
    <source>
        <dbReference type="ARBA" id="ARBA00022692"/>
    </source>
</evidence>
<evidence type="ECO:0000256" key="5">
    <source>
        <dbReference type="ARBA" id="ARBA00022989"/>
    </source>
</evidence>
<keyword evidence="2 7" id="KW-0813">Transport</keyword>
<feature type="transmembrane region" description="Helical" evidence="7">
    <location>
        <begin position="138"/>
        <end position="161"/>
    </location>
</feature>